<dbReference type="OrthoDB" id="1745426at2759"/>
<comment type="caution">
    <text evidence="8">The sequence shown here is derived from an EMBL/GenBank/DDBJ whole genome shotgun (WGS) entry which is preliminary data.</text>
</comment>
<keyword evidence="5" id="KW-0238">DNA-binding</keyword>
<dbReference type="PANTHER" id="PTHR46481">
    <property type="entry name" value="ZINC FINGER BED DOMAIN-CONTAINING PROTEIN 4"/>
    <property type="match status" value="1"/>
</dbReference>
<evidence type="ECO:0000256" key="5">
    <source>
        <dbReference type="ARBA" id="ARBA00023125"/>
    </source>
</evidence>
<sequence>MVIIDELPFRFVERIGFRKFCKVMQPKFSSVSRQMIAREVGTWTSIQNFNYMYLTAHFIDDDWKLQKRILNLCQIEDHKGVTIGKKIESLLLEWNVDGIFTLMVDNVSSNTMAIEYLKRKIMDWKMAVLEHEYIHMRCCAHILNHIVVEGLKDTSESILRVRDVVRYVKSFPQRMETFNKCVEKEKITSKQTVYLDVCTRWNSIYLMLEVTIKFEKAFQRMGDEDSGFIKFFGIKEGEEDLSLELEGLSGSHTISVPTPRQPIVLNRLDWKKCGLFVTFLKLFYDATKKFLASLFVTSNMFFHELYEVQVKIDELIANRDPYIFSMAIDQMKRKFERYWRDQEKFNPLLYVGVAMDPRFKLKLVEFCYIKFKGKVEGEKMEKRVKDVLN</sequence>
<protein>
    <recommendedName>
        <fullName evidence="7">hAT-like transposase RNase-H fold domain-containing protein</fullName>
    </recommendedName>
</protein>
<evidence type="ECO:0000313" key="8">
    <source>
        <dbReference type="EMBL" id="KAF7149324.1"/>
    </source>
</evidence>
<keyword evidence="4" id="KW-0862">Zinc</keyword>
<dbReference type="PANTHER" id="PTHR46481:SF10">
    <property type="entry name" value="ZINC FINGER BED DOMAIN-CONTAINING PROTEIN 39"/>
    <property type="match status" value="1"/>
</dbReference>
<gene>
    <name evidence="8" type="ORF">RHSIM_Rhsim03G0053600</name>
</gene>
<dbReference type="InterPro" id="IPR025525">
    <property type="entry name" value="hAT-like_transposase_RNase-H"/>
</dbReference>
<keyword evidence="3" id="KW-0863">Zinc-finger</keyword>
<name>A0A834LV65_RHOSS</name>
<dbReference type="Pfam" id="PF14372">
    <property type="entry name" value="hAT-like_RNase-H"/>
    <property type="match status" value="1"/>
</dbReference>
<dbReference type="EMBL" id="WJXA01000003">
    <property type="protein sequence ID" value="KAF7149324.1"/>
    <property type="molecule type" value="Genomic_DNA"/>
</dbReference>
<comment type="subcellular location">
    <subcellularLocation>
        <location evidence="1">Nucleus</location>
    </subcellularLocation>
</comment>
<evidence type="ECO:0000256" key="1">
    <source>
        <dbReference type="ARBA" id="ARBA00004123"/>
    </source>
</evidence>
<proteinExistence type="predicted"/>
<accession>A0A834LV65</accession>
<keyword evidence="2" id="KW-0479">Metal-binding</keyword>
<dbReference type="GO" id="GO:0003677">
    <property type="term" value="F:DNA binding"/>
    <property type="evidence" value="ECO:0007669"/>
    <property type="project" value="UniProtKB-KW"/>
</dbReference>
<reference evidence="8" key="1">
    <citation type="submission" date="2019-11" db="EMBL/GenBank/DDBJ databases">
        <authorList>
            <person name="Liu Y."/>
            <person name="Hou J."/>
            <person name="Li T.-Q."/>
            <person name="Guan C.-H."/>
            <person name="Wu X."/>
            <person name="Wu H.-Z."/>
            <person name="Ling F."/>
            <person name="Zhang R."/>
            <person name="Shi X.-G."/>
            <person name="Ren J.-P."/>
            <person name="Chen E.-F."/>
            <person name="Sun J.-M."/>
        </authorList>
    </citation>
    <scope>NUCLEOTIDE SEQUENCE</scope>
    <source>
        <strain evidence="8">Adult_tree_wgs_1</strain>
        <tissue evidence="8">Leaves</tissue>
    </source>
</reference>
<evidence type="ECO:0000259" key="7">
    <source>
        <dbReference type="Pfam" id="PF14372"/>
    </source>
</evidence>
<keyword evidence="9" id="KW-1185">Reference proteome</keyword>
<organism evidence="8 9">
    <name type="scientific">Rhododendron simsii</name>
    <name type="common">Sims's rhododendron</name>
    <dbReference type="NCBI Taxonomy" id="118357"/>
    <lineage>
        <taxon>Eukaryota</taxon>
        <taxon>Viridiplantae</taxon>
        <taxon>Streptophyta</taxon>
        <taxon>Embryophyta</taxon>
        <taxon>Tracheophyta</taxon>
        <taxon>Spermatophyta</taxon>
        <taxon>Magnoliopsida</taxon>
        <taxon>eudicotyledons</taxon>
        <taxon>Gunneridae</taxon>
        <taxon>Pentapetalae</taxon>
        <taxon>asterids</taxon>
        <taxon>Ericales</taxon>
        <taxon>Ericaceae</taxon>
        <taxon>Ericoideae</taxon>
        <taxon>Rhodoreae</taxon>
        <taxon>Rhododendron</taxon>
    </lineage>
</organism>
<evidence type="ECO:0000256" key="3">
    <source>
        <dbReference type="ARBA" id="ARBA00022771"/>
    </source>
</evidence>
<keyword evidence="6" id="KW-0539">Nucleus</keyword>
<dbReference type="Proteomes" id="UP000626092">
    <property type="component" value="Unassembled WGS sequence"/>
</dbReference>
<dbReference type="SUPFAM" id="SSF53098">
    <property type="entry name" value="Ribonuclease H-like"/>
    <property type="match status" value="1"/>
</dbReference>
<evidence type="ECO:0000313" key="9">
    <source>
        <dbReference type="Proteomes" id="UP000626092"/>
    </source>
</evidence>
<evidence type="ECO:0000256" key="2">
    <source>
        <dbReference type="ARBA" id="ARBA00022723"/>
    </source>
</evidence>
<evidence type="ECO:0000256" key="4">
    <source>
        <dbReference type="ARBA" id="ARBA00022833"/>
    </source>
</evidence>
<dbReference type="AlphaFoldDB" id="A0A834LV65"/>
<dbReference type="InterPro" id="IPR052035">
    <property type="entry name" value="ZnF_BED_domain_contain"/>
</dbReference>
<feature type="domain" description="hAT-like transposase RNase-H fold" evidence="7">
    <location>
        <begin position="295"/>
        <end position="388"/>
    </location>
</feature>
<evidence type="ECO:0000256" key="6">
    <source>
        <dbReference type="ARBA" id="ARBA00023242"/>
    </source>
</evidence>
<dbReference type="InterPro" id="IPR012337">
    <property type="entry name" value="RNaseH-like_sf"/>
</dbReference>